<comment type="caution">
    <text evidence="2">The sequence shown here is derived from an EMBL/GenBank/DDBJ whole genome shotgun (WGS) entry which is preliminary data.</text>
</comment>
<evidence type="ECO:0000256" key="1">
    <source>
        <dbReference type="SAM" id="MobiDB-lite"/>
    </source>
</evidence>
<proteinExistence type="predicted"/>
<dbReference type="Proteomes" id="UP001516023">
    <property type="component" value="Unassembled WGS sequence"/>
</dbReference>
<name>A0ABD3QUQ0_9STRA</name>
<evidence type="ECO:0000313" key="2">
    <source>
        <dbReference type="EMBL" id="KAL3804153.1"/>
    </source>
</evidence>
<gene>
    <name evidence="2" type="ORF">HJC23_013672</name>
</gene>
<dbReference type="AlphaFoldDB" id="A0ABD3QUQ0"/>
<dbReference type="EMBL" id="JABMIG020000009">
    <property type="protein sequence ID" value="KAL3804153.1"/>
    <property type="molecule type" value="Genomic_DNA"/>
</dbReference>
<feature type="compositionally biased region" description="Basic residues" evidence="1">
    <location>
        <begin position="8"/>
        <end position="21"/>
    </location>
</feature>
<reference evidence="2 3" key="1">
    <citation type="journal article" date="2020" name="G3 (Bethesda)">
        <title>Improved Reference Genome for Cyclotella cryptica CCMP332, a Model for Cell Wall Morphogenesis, Salinity Adaptation, and Lipid Production in Diatoms (Bacillariophyta).</title>
        <authorList>
            <person name="Roberts W.R."/>
            <person name="Downey K.M."/>
            <person name="Ruck E.C."/>
            <person name="Traller J.C."/>
            <person name="Alverson A.J."/>
        </authorList>
    </citation>
    <scope>NUCLEOTIDE SEQUENCE [LARGE SCALE GENOMIC DNA]</scope>
    <source>
        <strain evidence="2 3">CCMP332</strain>
    </source>
</reference>
<feature type="region of interest" description="Disordered" evidence="1">
    <location>
        <begin position="1"/>
        <end position="21"/>
    </location>
</feature>
<protein>
    <submittedName>
        <fullName evidence="2">Uncharacterized protein</fullName>
    </submittedName>
</protein>
<evidence type="ECO:0000313" key="3">
    <source>
        <dbReference type="Proteomes" id="UP001516023"/>
    </source>
</evidence>
<keyword evidence="3" id="KW-1185">Reference proteome</keyword>
<sequence length="166" mass="19110">MKFNASLHKARKRTSPGVHNNKKLRFSDVATVIIIAQPKHNSDPKSAWYSKKEISQFKRNTSKTSRFIWGTRRAQAMRYIGRCIQTGEAQADLSIENIEEIRGLEHLLSPEVYTVLLQRRRATISKVLEEQSCQHKAGVNDIARIATVSMLNSEFAKEWRQRIMSL</sequence>
<accession>A0ABD3QUQ0</accession>
<organism evidence="2 3">
    <name type="scientific">Cyclotella cryptica</name>
    <dbReference type="NCBI Taxonomy" id="29204"/>
    <lineage>
        <taxon>Eukaryota</taxon>
        <taxon>Sar</taxon>
        <taxon>Stramenopiles</taxon>
        <taxon>Ochrophyta</taxon>
        <taxon>Bacillariophyta</taxon>
        <taxon>Coscinodiscophyceae</taxon>
        <taxon>Thalassiosirophycidae</taxon>
        <taxon>Stephanodiscales</taxon>
        <taxon>Stephanodiscaceae</taxon>
        <taxon>Cyclotella</taxon>
    </lineage>
</organism>